<gene>
    <name evidence="1" type="ORF">Syun_025049</name>
</gene>
<dbReference type="Proteomes" id="UP001420932">
    <property type="component" value="Unassembled WGS sequence"/>
</dbReference>
<evidence type="ECO:0000313" key="2">
    <source>
        <dbReference type="Proteomes" id="UP001420932"/>
    </source>
</evidence>
<reference evidence="1 2" key="1">
    <citation type="submission" date="2024-01" db="EMBL/GenBank/DDBJ databases">
        <title>Genome assemblies of Stephania.</title>
        <authorList>
            <person name="Yang L."/>
        </authorList>
    </citation>
    <scope>NUCLEOTIDE SEQUENCE [LARGE SCALE GENOMIC DNA]</scope>
    <source>
        <strain evidence="1">YNDBR</strain>
        <tissue evidence="1">Leaf</tissue>
    </source>
</reference>
<accession>A0AAP0EZR1</accession>
<keyword evidence="2" id="KW-1185">Reference proteome</keyword>
<dbReference type="AlphaFoldDB" id="A0AAP0EZR1"/>
<sequence>MFNEMLHLDIRNWTSMTLAYVWVGEAKQLAALSALIISCFALGTAESRSIESICVALANLLCSNKVPNGVIVAVISDLFFKLDKIFANLLREDSSMHETIALALLGLVNQNMIIVQPSCNGSETHLVTCNVAQLTTAARSALHHYSTKVATKNVMAFTPPDVSSFLLIHFQRRA</sequence>
<dbReference type="EMBL" id="JBBNAF010000011">
    <property type="protein sequence ID" value="KAK9098004.1"/>
    <property type="molecule type" value="Genomic_DNA"/>
</dbReference>
<evidence type="ECO:0000313" key="1">
    <source>
        <dbReference type="EMBL" id="KAK9098004.1"/>
    </source>
</evidence>
<proteinExistence type="predicted"/>
<organism evidence="1 2">
    <name type="scientific">Stephania yunnanensis</name>
    <dbReference type="NCBI Taxonomy" id="152371"/>
    <lineage>
        <taxon>Eukaryota</taxon>
        <taxon>Viridiplantae</taxon>
        <taxon>Streptophyta</taxon>
        <taxon>Embryophyta</taxon>
        <taxon>Tracheophyta</taxon>
        <taxon>Spermatophyta</taxon>
        <taxon>Magnoliopsida</taxon>
        <taxon>Ranunculales</taxon>
        <taxon>Menispermaceae</taxon>
        <taxon>Menispermoideae</taxon>
        <taxon>Cissampelideae</taxon>
        <taxon>Stephania</taxon>
    </lineage>
</organism>
<dbReference type="PANTHER" id="PTHR48412">
    <property type="entry name" value="ARM REPEAT SUPERFAMILY PROTEIN"/>
    <property type="match status" value="1"/>
</dbReference>
<protein>
    <submittedName>
        <fullName evidence="1">Uncharacterized protein</fullName>
    </submittedName>
</protein>
<comment type="caution">
    <text evidence="1">The sequence shown here is derived from an EMBL/GenBank/DDBJ whole genome shotgun (WGS) entry which is preliminary data.</text>
</comment>
<dbReference type="PANTHER" id="PTHR48412:SF1">
    <property type="entry name" value="ARM REPEAT SUPERFAMILY PROTEIN"/>
    <property type="match status" value="1"/>
</dbReference>
<name>A0AAP0EZR1_9MAGN</name>